<feature type="transmembrane region" description="Helical" evidence="1">
    <location>
        <begin position="20"/>
        <end position="45"/>
    </location>
</feature>
<reference evidence="3" key="1">
    <citation type="journal article" date="2019" name="Int. J. Syst. Evol. Microbiol.">
        <title>The Global Catalogue of Microorganisms (GCM) 10K type strain sequencing project: providing services to taxonomists for standard genome sequencing and annotation.</title>
        <authorList>
            <consortium name="The Broad Institute Genomics Platform"/>
            <consortium name="The Broad Institute Genome Sequencing Center for Infectious Disease"/>
            <person name="Wu L."/>
            <person name="Ma J."/>
        </authorList>
    </citation>
    <scope>NUCLEOTIDE SEQUENCE [LARGE SCALE GENOMIC DNA]</scope>
    <source>
        <strain evidence="3">JCM 31696</strain>
    </source>
</reference>
<name>A0ABW3CF31_9ACTN</name>
<keyword evidence="3" id="KW-1185">Reference proteome</keyword>
<feature type="non-terminal residue" evidence="2">
    <location>
        <position position="77"/>
    </location>
</feature>
<proteinExistence type="predicted"/>
<keyword evidence="1" id="KW-0472">Membrane</keyword>
<organism evidence="2 3">
    <name type="scientific">Actinomadura adrarensis</name>
    <dbReference type="NCBI Taxonomy" id="1819600"/>
    <lineage>
        <taxon>Bacteria</taxon>
        <taxon>Bacillati</taxon>
        <taxon>Actinomycetota</taxon>
        <taxon>Actinomycetes</taxon>
        <taxon>Streptosporangiales</taxon>
        <taxon>Thermomonosporaceae</taxon>
        <taxon>Actinomadura</taxon>
    </lineage>
</organism>
<comment type="caution">
    <text evidence="2">The sequence shown here is derived from an EMBL/GenBank/DDBJ whole genome shotgun (WGS) entry which is preliminary data.</text>
</comment>
<sequence length="77" mass="8543">MEPEQRLLQPAAIGRDRPPWHVVVFRGLAVLLALAVLGIFFYYAFRLTLSPVEDGGQAGGNTDPGRFLRFYLDDPGP</sequence>
<gene>
    <name evidence="2" type="ORF">ACFQ07_09885</name>
</gene>
<accession>A0ABW3CF31</accession>
<protein>
    <submittedName>
        <fullName evidence="2">Uncharacterized protein</fullName>
    </submittedName>
</protein>
<keyword evidence="1" id="KW-1133">Transmembrane helix</keyword>
<dbReference type="Proteomes" id="UP001597083">
    <property type="component" value="Unassembled WGS sequence"/>
</dbReference>
<evidence type="ECO:0000256" key="1">
    <source>
        <dbReference type="SAM" id="Phobius"/>
    </source>
</evidence>
<evidence type="ECO:0000313" key="3">
    <source>
        <dbReference type="Proteomes" id="UP001597083"/>
    </source>
</evidence>
<keyword evidence="1" id="KW-0812">Transmembrane</keyword>
<dbReference type="EMBL" id="JBHTIR010001427">
    <property type="protein sequence ID" value="MFD0852534.1"/>
    <property type="molecule type" value="Genomic_DNA"/>
</dbReference>
<evidence type="ECO:0000313" key="2">
    <source>
        <dbReference type="EMBL" id="MFD0852534.1"/>
    </source>
</evidence>